<dbReference type="PROSITE" id="PS51257">
    <property type="entry name" value="PROKAR_LIPOPROTEIN"/>
    <property type="match status" value="1"/>
</dbReference>
<dbReference type="InterPro" id="IPR002901">
    <property type="entry name" value="MGlyc_endo_b_GlcNAc-like_dom"/>
</dbReference>
<evidence type="ECO:0000313" key="4">
    <source>
        <dbReference type="Proteomes" id="UP000215027"/>
    </source>
</evidence>
<proteinExistence type="predicted"/>
<reference evidence="3" key="1">
    <citation type="submission" date="2016-01" db="EMBL/GenBank/DDBJ databases">
        <authorList>
            <person name="Mcilroy J.S."/>
            <person name="Karst M S."/>
            <person name="Albertsen M."/>
        </authorList>
    </citation>
    <scope>NUCLEOTIDE SEQUENCE</scope>
    <source>
        <strain evidence="3">Cfx-K</strain>
    </source>
</reference>
<feature type="chain" id="PRO_5007823479" description="Mannosyl-glycoprotein endo-beta-N-acetylglucosamidase-like domain-containing protein" evidence="1">
    <location>
        <begin position="31"/>
        <end position="287"/>
    </location>
</feature>
<gene>
    <name evidence="3" type="ORF">CFX0092_B0283</name>
</gene>
<evidence type="ECO:0000313" key="3">
    <source>
        <dbReference type="EMBL" id="CUS05817.1"/>
    </source>
</evidence>
<feature type="signal peptide" evidence="1">
    <location>
        <begin position="1"/>
        <end position="30"/>
    </location>
</feature>
<dbReference type="Pfam" id="PF01832">
    <property type="entry name" value="Glucosaminidase"/>
    <property type="match status" value="1"/>
</dbReference>
<dbReference type="EMBL" id="LN890656">
    <property type="protein sequence ID" value="CUS05817.1"/>
    <property type="molecule type" value="Genomic_DNA"/>
</dbReference>
<sequence>MNGRMPVKKSLAFLLIVVTLLTACSESSRAAIGSWLRDSGGPAAAEGARVALTAAVEAAQTNVPRAQTAAAAAAATGGPIARTLVAEGAVAGGTLGAEILATGGPIAGTAVAGGFDALSTRAAQEPGYRCPAVVYDTNSDLNVVVDISGAQLDAAIAASVPGSPLIGLGGAFVDAGRAYGLSAYYLAAHAAWASAWGTSALATVKNNPFGYGATLACPYDCAVPFNSREEAINFIAPLVKADYLTPGGRFYTTPTLAGMEPIFSGDPAWAEGISSVMNLLRQNTPCP</sequence>
<dbReference type="AlphaFoldDB" id="A0A161JZF0"/>
<accession>A0A161JZF0</accession>
<dbReference type="KEGG" id="pbf:CFX0092_B0283"/>
<dbReference type="Proteomes" id="UP000215027">
    <property type="component" value="Chromosome II"/>
</dbReference>
<feature type="domain" description="Mannosyl-glycoprotein endo-beta-N-acetylglucosamidase-like" evidence="2">
    <location>
        <begin position="171"/>
        <end position="279"/>
    </location>
</feature>
<evidence type="ECO:0000256" key="1">
    <source>
        <dbReference type="SAM" id="SignalP"/>
    </source>
</evidence>
<name>A0A161JZF0_9CHLR</name>
<keyword evidence="4" id="KW-1185">Reference proteome</keyword>
<organism evidence="3 4">
    <name type="scientific">Candidatus Promineifilum breve</name>
    <dbReference type="NCBI Taxonomy" id="1806508"/>
    <lineage>
        <taxon>Bacteria</taxon>
        <taxon>Bacillati</taxon>
        <taxon>Chloroflexota</taxon>
        <taxon>Ardenticatenia</taxon>
        <taxon>Candidatus Promineifilales</taxon>
        <taxon>Candidatus Promineifilaceae</taxon>
        <taxon>Candidatus Promineifilum</taxon>
    </lineage>
</organism>
<evidence type="ECO:0000259" key="2">
    <source>
        <dbReference type="Pfam" id="PF01832"/>
    </source>
</evidence>
<dbReference type="GO" id="GO:0004040">
    <property type="term" value="F:amidase activity"/>
    <property type="evidence" value="ECO:0007669"/>
    <property type="project" value="InterPro"/>
</dbReference>
<keyword evidence="1" id="KW-0732">Signal</keyword>
<dbReference type="Gene3D" id="1.10.530.10">
    <property type="match status" value="1"/>
</dbReference>
<protein>
    <recommendedName>
        <fullName evidence="2">Mannosyl-glycoprotein endo-beta-N-acetylglucosamidase-like domain-containing protein</fullName>
    </recommendedName>
</protein>